<dbReference type="Proteomes" id="UP000093629">
    <property type="component" value="Unassembled WGS sequence"/>
</dbReference>
<dbReference type="InterPro" id="IPR051448">
    <property type="entry name" value="CdaR-like_regulators"/>
</dbReference>
<accession>A0A1A3NBX7</accession>
<dbReference type="Pfam" id="PF17853">
    <property type="entry name" value="GGDEF_2"/>
    <property type="match status" value="1"/>
</dbReference>
<proteinExistence type="inferred from homology"/>
<dbReference type="InterPro" id="IPR025751">
    <property type="entry name" value="RsbRD_N_dom"/>
</dbReference>
<evidence type="ECO:0000313" key="5">
    <source>
        <dbReference type="EMBL" id="OBK18579.1"/>
    </source>
</evidence>
<dbReference type="AlphaFoldDB" id="A0A1A3NBX7"/>
<comment type="caution">
    <text evidence="5">The sequence shown here is derived from an EMBL/GenBank/DDBJ whole genome shotgun (WGS) entry which is preliminary data.</text>
</comment>
<dbReference type="EMBL" id="LZLQ01000026">
    <property type="protein sequence ID" value="OBK18579.1"/>
    <property type="molecule type" value="Genomic_DNA"/>
</dbReference>
<gene>
    <name evidence="5" type="ORF">A5636_20215</name>
</gene>
<organism evidence="5 6">
    <name type="scientific">Mycobacterium asiaticum</name>
    <dbReference type="NCBI Taxonomy" id="1790"/>
    <lineage>
        <taxon>Bacteria</taxon>
        <taxon>Bacillati</taxon>
        <taxon>Actinomycetota</taxon>
        <taxon>Actinomycetes</taxon>
        <taxon>Mycobacteriales</taxon>
        <taxon>Mycobacteriaceae</taxon>
        <taxon>Mycobacterium</taxon>
    </lineage>
</organism>
<dbReference type="Pfam" id="PF13556">
    <property type="entry name" value="HTH_30"/>
    <property type="match status" value="1"/>
</dbReference>
<dbReference type="InterPro" id="IPR025736">
    <property type="entry name" value="PucR_C-HTH_dom"/>
</dbReference>
<sequence length="459" mass="49640">MGAGYRDVMEPVWVGARGDDQRKVWLAVLRPAAAELAERASEIAASVNTYTFERLPDLLGNAEALEVNRASTEASIRDFAEVLLTGADPADKARLAFPTLAYAQDGAQHGIPLTTLMRSYRLAHAATSRHLNAILGTHSSDAVELNLASELSSAWMFAYVDAALCLVEEVYTVERDRWLRSAAASQAETIGTILAGQSIDADVATKRLRHDIRRVHVAAIAWLDTHEEGRNTQAILESAIRDIAATIGNQNPLVHPLGMLSVAAWISSHSDVPSKTLDELRFRTASAPGVRVAIGEPARGIGGFRVSHFEALEAQRIAVLAGRPAGGVTRYGNISLRAIATVDLEQSCAFVRRELGRLVSEDETTRRLAATLRTYLDENCSRGRTAKRLHIHENTVAYRVRQAEELLGRSLEKRSLELRVALSLFEVVVGASETRVAADIDGGSGRFSPSGVGSLPAPS</sequence>
<dbReference type="PANTHER" id="PTHR33744:SF1">
    <property type="entry name" value="DNA-BINDING TRANSCRIPTIONAL ACTIVATOR ADER"/>
    <property type="match status" value="1"/>
</dbReference>
<evidence type="ECO:0000259" key="4">
    <source>
        <dbReference type="Pfam" id="PF17853"/>
    </source>
</evidence>
<dbReference type="PANTHER" id="PTHR33744">
    <property type="entry name" value="CARBOHYDRATE DIACID REGULATOR"/>
    <property type="match status" value="1"/>
</dbReference>
<evidence type="ECO:0000259" key="3">
    <source>
        <dbReference type="Pfam" id="PF14361"/>
    </source>
</evidence>
<reference evidence="5 6" key="1">
    <citation type="submission" date="2016-06" db="EMBL/GenBank/DDBJ databases">
        <authorList>
            <person name="Kjaerup R.B."/>
            <person name="Dalgaard T.S."/>
            <person name="Juul-Madsen H.R."/>
        </authorList>
    </citation>
    <scope>NUCLEOTIDE SEQUENCE [LARGE SCALE GENOMIC DNA]</scope>
    <source>
        <strain evidence="5 6">1245139.5</strain>
    </source>
</reference>
<dbReference type="InterPro" id="IPR042070">
    <property type="entry name" value="PucR_C-HTH_sf"/>
</dbReference>
<evidence type="ECO:0000259" key="2">
    <source>
        <dbReference type="Pfam" id="PF13556"/>
    </source>
</evidence>
<name>A0A1A3NBX7_MYCAS</name>
<comment type="similarity">
    <text evidence="1">Belongs to the CdaR family.</text>
</comment>
<protein>
    <recommendedName>
        <fullName evidence="7">PucR family transcriptional regulator</fullName>
    </recommendedName>
</protein>
<feature type="domain" description="RsbT co-antagonist protein RsbRD N-terminal" evidence="3">
    <location>
        <begin position="44"/>
        <end position="184"/>
    </location>
</feature>
<dbReference type="InterPro" id="IPR041522">
    <property type="entry name" value="CdaR_GGDEF"/>
</dbReference>
<dbReference type="Pfam" id="PF14361">
    <property type="entry name" value="RsbRD_N"/>
    <property type="match status" value="1"/>
</dbReference>
<evidence type="ECO:0008006" key="7">
    <source>
        <dbReference type="Google" id="ProtNLM"/>
    </source>
</evidence>
<dbReference type="Gene3D" id="1.10.10.2840">
    <property type="entry name" value="PucR C-terminal helix-turn-helix domain"/>
    <property type="match status" value="1"/>
</dbReference>
<feature type="domain" description="PucR C-terminal helix-turn-helix" evidence="2">
    <location>
        <begin position="368"/>
        <end position="422"/>
    </location>
</feature>
<evidence type="ECO:0000256" key="1">
    <source>
        <dbReference type="ARBA" id="ARBA00006754"/>
    </source>
</evidence>
<evidence type="ECO:0000313" key="6">
    <source>
        <dbReference type="Proteomes" id="UP000093629"/>
    </source>
</evidence>
<keyword evidence="6" id="KW-1185">Reference proteome</keyword>
<feature type="domain" description="CdaR GGDEF-like" evidence="4">
    <location>
        <begin position="200"/>
        <end position="317"/>
    </location>
</feature>